<reference evidence="2 3" key="1">
    <citation type="submission" date="2024-01" db="EMBL/GenBank/DDBJ databases">
        <title>Genome assemblies of Stephania.</title>
        <authorList>
            <person name="Yang L."/>
        </authorList>
    </citation>
    <scope>NUCLEOTIDE SEQUENCE [LARGE SCALE GENOMIC DNA]</scope>
    <source>
        <strain evidence="2">YNDBR</strain>
        <tissue evidence="2">Leaf</tissue>
    </source>
</reference>
<accession>A0AAP0PZY9</accession>
<proteinExistence type="predicted"/>
<feature type="compositionally biased region" description="Basic and acidic residues" evidence="1">
    <location>
        <begin position="1"/>
        <end position="14"/>
    </location>
</feature>
<organism evidence="2 3">
    <name type="scientific">Stephania yunnanensis</name>
    <dbReference type="NCBI Taxonomy" id="152371"/>
    <lineage>
        <taxon>Eukaryota</taxon>
        <taxon>Viridiplantae</taxon>
        <taxon>Streptophyta</taxon>
        <taxon>Embryophyta</taxon>
        <taxon>Tracheophyta</taxon>
        <taxon>Spermatophyta</taxon>
        <taxon>Magnoliopsida</taxon>
        <taxon>Ranunculales</taxon>
        <taxon>Menispermaceae</taxon>
        <taxon>Menispermoideae</taxon>
        <taxon>Cissampelideae</taxon>
        <taxon>Stephania</taxon>
    </lineage>
</organism>
<comment type="caution">
    <text evidence="2">The sequence shown here is derived from an EMBL/GenBank/DDBJ whole genome shotgun (WGS) entry which is preliminary data.</text>
</comment>
<evidence type="ECO:0000313" key="3">
    <source>
        <dbReference type="Proteomes" id="UP001420932"/>
    </source>
</evidence>
<feature type="region of interest" description="Disordered" evidence="1">
    <location>
        <begin position="1"/>
        <end position="22"/>
    </location>
</feature>
<gene>
    <name evidence="2" type="ORF">Syun_003584</name>
</gene>
<dbReference type="Proteomes" id="UP001420932">
    <property type="component" value="Unassembled WGS sequence"/>
</dbReference>
<dbReference type="AlphaFoldDB" id="A0AAP0PZY9"/>
<evidence type="ECO:0000256" key="1">
    <source>
        <dbReference type="SAM" id="MobiDB-lite"/>
    </source>
</evidence>
<keyword evidence="3" id="KW-1185">Reference proteome</keyword>
<protein>
    <submittedName>
        <fullName evidence="2">Uncharacterized protein</fullName>
    </submittedName>
</protein>
<name>A0AAP0PZY9_9MAGN</name>
<dbReference type="EMBL" id="JBBNAF010000002">
    <property type="protein sequence ID" value="KAK9162682.1"/>
    <property type="molecule type" value="Genomic_DNA"/>
</dbReference>
<sequence>MRRAAETADQRDANELTSGGADGWMAVRLQQRRRREAVTLARRSGAGSGNGAGKLHAVLAKRSIPDGATTGQRGMNRSLFFAMTQDNVGTTRHYFDRGVSSLWMDWIAREEEEIGVGNHGT</sequence>
<evidence type="ECO:0000313" key="2">
    <source>
        <dbReference type="EMBL" id="KAK9162682.1"/>
    </source>
</evidence>